<evidence type="ECO:0000256" key="2">
    <source>
        <dbReference type="ARBA" id="ARBA00022692"/>
    </source>
</evidence>
<keyword evidence="8" id="KW-1185">Reference proteome</keyword>
<dbReference type="STRING" id="1193518.BN13_110008"/>
<dbReference type="PANTHER" id="PTHR33507">
    <property type="entry name" value="INNER MEMBRANE PROTEIN YBBJ"/>
    <property type="match status" value="1"/>
</dbReference>
<dbReference type="SUPFAM" id="SSF141322">
    <property type="entry name" value="NfeD domain-like"/>
    <property type="match status" value="1"/>
</dbReference>
<evidence type="ECO:0000256" key="1">
    <source>
        <dbReference type="ARBA" id="ARBA00004141"/>
    </source>
</evidence>
<proteinExistence type="predicted"/>
<dbReference type="InterPro" id="IPR012340">
    <property type="entry name" value="NA-bd_OB-fold"/>
</dbReference>
<gene>
    <name evidence="7" type="ORF">BN13_110008</name>
</gene>
<keyword evidence="3 5" id="KW-1133">Transmembrane helix</keyword>
<dbReference type="Pfam" id="PF01957">
    <property type="entry name" value="NfeD"/>
    <property type="match status" value="1"/>
</dbReference>
<keyword evidence="2 5" id="KW-0812">Transmembrane</keyword>
<sequence>MQWLSDNPWLGWLGLAIALAAVEAATVDFVFVMLAAGALAGALVAAFGAPFAAQVITAAVVGVLFVLFVRPLARSRFLDTVTDHGIGSSALVGRGAQVVETVTARDGGRVKLAGDIWSARTADGSLPCEPGQEVRVVSIEGATVIVSPVPSLPQDAID</sequence>
<dbReference type="OrthoDB" id="3174252at2"/>
<dbReference type="EMBL" id="CAJC01000013">
    <property type="protein sequence ID" value="CCI51606.1"/>
    <property type="molecule type" value="Genomic_DNA"/>
</dbReference>
<evidence type="ECO:0000256" key="4">
    <source>
        <dbReference type="ARBA" id="ARBA00023136"/>
    </source>
</evidence>
<reference evidence="7 8" key="1">
    <citation type="journal article" date="2013" name="ISME J.">
        <title>A metabolic model for members of the genus Tetrasphaera involved in enhanced biological phosphorus removal.</title>
        <authorList>
            <person name="Kristiansen R."/>
            <person name="Nguyen H.T.T."/>
            <person name="Saunders A.M."/>
            <person name="Nielsen J.L."/>
            <person name="Wimmer R."/>
            <person name="Le V.Q."/>
            <person name="McIlroy S.J."/>
            <person name="Petrovski S."/>
            <person name="Seviour R.J."/>
            <person name="Calteau A."/>
            <person name="Nielsen K.L."/>
            <person name="Nielsen P.H."/>
        </authorList>
    </citation>
    <scope>NUCLEOTIDE SEQUENCE [LARGE SCALE GENOMIC DNA]</scope>
    <source>
        <strain evidence="7 8">Ben 74</strain>
    </source>
</reference>
<comment type="caution">
    <text evidence="7">The sequence shown here is derived from an EMBL/GenBank/DDBJ whole genome shotgun (WGS) entry which is preliminary data.</text>
</comment>
<protein>
    <submittedName>
        <fullName evidence="7">Putative integral membrane protein</fullName>
    </submittedName>
</protein>
<organism evidence="7 8">
    <name type="scientific">Nostocoides jenkinsii Ben 74</name>
    <dbReference type="NCBI Taxonomy" id="1193518"/>
    <lineage>
        <taxon>Bacteria</taxon>
        <taxon>Bacillati</taxon>
        <taxon>Actinomycetota</taxon>
        <taxon>Actinomycetes</taxon>
        <taxon>Micrococcales</taxon>
        <taxon>Intrasporangiaceae</taxon>
        <taxon>Nostocoides</taxon>
    </lineage>
</organism>
<dbReference type="Proteomes" id="UP000035720">
    <property type="component" value="Unassembled WGS sequence"/>
</dbReference>
<accession>A0A077M335</accession>
<dbReference type="RefSeq" id="WP_048544344.1">
    <property type="nucleotide sequence ID" value="NZ_HF571038.1"/>
</dbReference>
<evidence type="ECO:0000313" key="8">
    <source>
        <dbReference type="Proteomes" id="UP000035720"/>
    </source>
</evidence>
<name>A0A077M335_9MICO</name>
<evidence type="ECO:0000256" key="3">
    <source>
        <dbReference type="ARBA" id="ARBA00022989"/>
    </source>
</evidence>
<evidence type="ECO:0000259" key="6">
    <source>
        <dbReference type="Pfam" id="PF01957"/>
    </source>
</evidence>
<comment type="subcellular location">
    <subcellularLocation>
        <location evidence="1">Membrane</location>
        <topology evidence="1">Multi-pass membrane protein</topology>
    </subcellularLocation>
</comment>
<evidence type="ECO:0000313" key="7">
    <source>
        <dbReference type="EMBL" id="CCI51606.1"/>
    </source>
</evidence>
<dbReference type="AlphaFoldDB" id="A0A077M335"/>
<feature type="domain" description="NfeD-like C-terminal" evidence="6">
    <location>
        <begin position="89"/>
        <end position="148"/>
    </location>
</feature>
<keyword evidence="4 5" id="KW-0472">Membrane</keyword>
<evidence type="ECO:0000256" key="5">
    <source>
        <dbReference type="SAM" id="Phobius"/>
    </source>
</evidence>
<dbReference type="PANTHER" id="PTHR33507:SF3">
    <property type="entry name" value="INNER MEMBRANE PROTEIN YBBJ"/>
    <property type="match status" value="1"/>
</dbReference>
<dbReference type="InterPro" id="IPR002810">
    <property type="entry name" value="NfeD-like_C"/>
</dbReference>
<feature type="transmembrane region" description="Helical" evidence="5">
    <location>
        <begin position="34"/>
        <end position="67"/>
    </location>
</feature>
<dbReference type="Gene3D" id="2.40.50.140">
    <property type="entry name" value="Nucleic acid-binding proteins"/>
    <property type="match status" value="1"/>
</dbReference>
<dbReference type="GO" id="GO:0005886">
    <property type="term" value="C:plasma membrane"/>
    <property type="evidence" value="ECO:0007669"/>
    <property type="project" value="TreeGrafter"/>
</dbReference>
<dbReference type="InterPro" id="IPR052165">
    <property type="entry name" value="Membrane_assoc_protease"/>
</dbReference>